<feature type="domain" description="Ig-like" evidence="6">
    <location>
        <begin position="118"/>
        <end position="208"/>
    </location>
</feature>
<feature type="domain" description="Ig-like" evidence="6">
    <location>
        <begin position="220"/>
        <end position="303"/>
    </location>
</feature>
<protein>
    <submittedName>
        <fullName evidence="8">Cell adhesion molecule 1-like</fullName>
    </submittedName>
</protein>
<evidence type="ECO:0000256" key="2">
    <source>
        <dbReference type="ARBA" id="ARBA00023136"/>
    </source>
</evidence>
<evidence type="ECO:0000256" key="4">
    <source>
        <dbReference type="ARBA" id="ARBA00023180"/>
    </source>
</evidence>
<dbReference type="SMART" id="SM00409">
    <property type="entry name" value="IG"/>
    <property type="match status" value="2"/>
</dbReference>
<evidence type="ECO:0000259" key="6">
    <source>
        <dbReference type="PROSITE" id="PS50835"/>
    </source>
</evidence>
<keyword evidence="4" id="KW-0325">Glycoprotein</keyword>
<dbReference type="InterPro" id="IPR003599">
    <property type="entry name" value="Ig_sub"/>
</dbReference>
<dbReference type="Proteomes" id="UP000694844">
    <property type="component" value="Chromosome 6"/>
</dbReference>
<dbReference type="OrthoDB" id="10028801at2759"/>
<keyword evidence="5" id="KW-0393">Immunoglobulin domain</keyword>
<dbReference type="KEGG" id="cvn:111102046"/>
<dbReference type="InterPro" id="IPR051275">
    <property type="entry name" value="Cell_adhesion_signaling"/>
</dbReference>
<gene>
    <name evidence="8" type="primary">LOC111102046</name>
</gene>
<dbReference type="InterPro" id="IPR007110">
    <property type="entry name" value="Ig-like_dom"/>
</dbReference>
<dbReference type="GO" id="GO:0098609">
    <property type="term" value="P:cell-cell adhesion"/>
    <property type="evidence" value="ECO:0007669"/>
    <property type="project" value="TreeGrafter"/>
</dbReference>
<organism evidence="7 8">
    <name type="scientific">Crassostrea virginica</name>
    <name type="common">Eastern oyster</name>
    <dbReference type="NCBI Taxonomy" id="6565"/>
    <lineage>
        <taxon>Eukaryota</taxon>
        <taxon>Metazoa</taxon>
        <taxon>Spiralia</taxon>
        <taxon>Lophotrochozoa</taxon>
        <taxon>Mollusca</taxon>
        <taxon>Bivalvia</taxon>
        <taxon>Autobranchia</taxon>
        <taxon>Pteriomorphia</taxon>
        <taxon>Ostreida</taxon>
        <taxon>Ostreoidea</taxon>
        <taxon>Ostreidae</taxon>
        <taxon>Crassostrea</taxon>
    </lineage>
</organism>
<dbReference type="PANTHER" id="PTHR11640">
    <property type="entry name" value="NEPHRIN"/>
    <property type="match status" value="1"/>
</dbReference>
<dbReference type="GO" id="GO:0050839">
    <property type="term" value="F:cell adhesion molecule binding"/>
    <property type="evidence" value="ECO:0007669"/>
    <property type="project" value="TreeGrafter"/>
</dbReference>
<sequence length="326" mass="36190">MDVLFNTGITLSVVPSSNVEVGQIVTIQCELDKTPNSTLVMFFEVQSPSNVSTVCILVMTNSECRTYDDCVPFYNTFCRNSTLFSTQLNISKNWIGASVFCRTFNETSNSVVLMAEVPVSSITLLPTVISVIAGQQMNLTCETSYCNPPANITWYKSLNDITNQSTSKTYIVDGLTKTVSVLLSPVVKADNRNQIYCIANNTRNTEVSSSIRTLDVTYKPEIKPILSSLYSVIEGETATILCEVTDANPNTSITWRWFKTDRPNIVLYNGPNYTIPNIQRVGSGSYSCTANNTVGTSEPATIQVDVQSYIRRRVEWGVDCKEEERN</sequence>
<accession>A0A8B8AFY7</accession>
<evidence type="ECO:0000313" key="8">
    <source>
        <dbReference type="RefSeq" id="XP_022290407.1"/>
    </source>
</evidence>
<dbReference type="GeneID" id="111102046"/>
<keyword evidence="3" id="KW-1015">Disulfide bond</keyword>
<keyword evidence="7" id="KW-1185">Reference proteome</keyword>
<dbReference type="Gene3D" id="2.60.40.10">
    <property type="entry name" value="Immunoglobulins"/>
    <property type="match status" value="2"/>
</dbReference>
<dbReference type="PANTHER" id="PTHR11640:SF31">
    <property type="entry name" value="IRREGULAR CHIASM C-ROUGHEST PROTEIN-RELATED"/>
    <property type="match status" value="1"/>
</dbReference>
<dbReference type="AlphaFoldDB" id="A0A8B8AFY7"/>
<proteinExistence type="predicted"/>
<dbReference type="SUPFAM" id="SSF48726">
    <property type="entry name" value="Immunoglobulin"/>
    <property type="match status" value="2"/>
</dbReference>
<evidence type="ECO:0000256" key="1">
    <source>
        <dbReference type="ARBA" id="ARBA00004479"/>
    </source>
</evidence>
<keyword evidence="2" id="KW-0472">Membrane</keyword>
<dbReference type="GO" id="GO:0005911">
    <property type="term" value="C:cell-cell junction"/>
    <property type="evidence" value="ECO:0007669"/>
    <property type="project" value="TreeGrafter"/>
</dbReference>
<reference evidence="8" key="1">
    <citation type="submission" date="2025-08" db="UniProtKB">
        <authorList>
            <consortium name="RefSeq"/>
        </authorList>
    </citation>
    <scope>IDENTIFICATION</scope>
    <source>
        <tissue evidence="8">Whole sample</tissue>
    </source>
</reference>
<dbReference type="RefSeq" id="XP_022290407.1">
    <property type="nucleotide sequence ID" value="XM_022434699.1"/>
</dbReference>
<dbReference type="InterPro" id="IPR036179">
    <property type="entry name" value="Ig-like_dom_sf"/>
</dbReference>
<dbReference type="InterPro" id="IPR013783">
    <property type="entry name" value="Ig-like_fold"/>
</dbReference>
<evidence type="ECO:0000256" key="5">
    <source>
        <dbReference type="ARBA" id="ARBA00023319"/>
    </source>
</evidence>
<dbReference type="GO" id="GO:0005886">
    <property type="term" value="C:plasma membrane"/>
    <property type="evidence" value="ECO:0007669"/>
    <property type="project" value="TreeGrafter"/>
</dbReference>
<comment type="subcellular location">
    <subcellularLocation>
        <location evidence="1">Membrane</location>
        <topology evidence="1">Single-pass type I membrane protein</topology>
    </subcellularLocation>
</comment>
<name>A0A8B8AFY7_CRAVI</name>
<evidence type="ECO:0000313" key="7">
    <source>
        <dbReference type="Proteomes" id="UP000694844"/>
    </source>
</evidence>
<dbReference type="PROSITE" id="PS50835">
    <property type="entry name" value="IG_LIKE"/>
    <property type="match status" value="2"/>
</dbReference>
<evidence type="ECO:0000256" key="3">
    <source>
        <dbReference type="ARBA" id="ARBA00023157"/>
    </source>
</evidence>
<dbReference type="Pfam" id="PF13927">
    <property type="entry name" value="Ig_3"/>
    <property type="match status" value="2"/>
</dbReference>